<keyword evidence="5" id="KW-0408">Iron</keyword>
<dbReference type="SFLD" id="SFLDS00029">
    <property type="entry name" value="Radical_SAM"/>
    <property type="match status" value="1"/>
</dbReference>
<evidence type="ECO:0000256" key="4">
    <source>
        <dbReference type="ARBA" id="ARBA00022723"/>
    </source>
</evidence>
<evidence type="ECO:0000256" key="2">
    <source>
        <dbReference type="ARBA" id="ARBA00022485"/>
    </source>
</evidence>
<dbReference type="Proteomes" id="UP001168478">
    <property type="component" value="Unassembled WGS sequence"/>
</dbReference>
<organism evidence="8 9">
    <name type="scientific">Leyella lascolaii</name>
    <dbReference type="NCBI Taxonomy" id="1776379"/>
    <lineage>
        <taxon>Bacteria</taxon>
        <taxon>Pseudomonadati</taxon>
        <taxon>Bacteroidota</taxon>
        <taxon>Bacteroidia</taxon>
        <taxon>Bacteroidales</taxon>
        <taxon>Prevotellaceae</taxon>
        <taxon>Leyella</taxon>
    </lineage>
</organism>
<dbReference type="Pfam" id="PF04055">
    <property type="entry name" value="Radical_SAM"/>
    <property type="match status" value="1"/>
</dbReference>
<feature type="domain" description="Radical SAM core" evidence="7">
    <location>
        <begin position="82"/>
        <end position="327"/>
    </location>
</feature>
<dbReference type="InterPro" id="IPR023885">
    <property type="entry name" value="4Fe4S-binding_SPASM_dom"/>
</dbReference>
<sequence>MKHSKYNILIPAKGFCIIYNSFTDKFVGLSNRIATEFNETKDFSEFHYNHKAVFENLKSLGMIIDDDTNELSIIKSNYDKAVRGDDSLYIMIYPTQDCNLKCWYCYESHVANSLMSPKVMQTTYNAVINKLKTKHYESLLIGFFGGEPLTNFDDIAYPLSIRIKEFAESNGIKFSTFFVTNASLINEDMIGKLHDINPLFQITLDGTKEKHDSVRIWKKDNKGTYDTIINAVKIISNSIKNTFTDDPTVTIRINYDNQTLRKIDSLIADLEGVNKNNVIIHFERVWQTRHLVDDEQRELLIDTFRKFINADYTITHGVFRRKKVSCPSDTHDFMIVNYNGKLYKCNGRTLTPETSEGLLTDEGGILWDEEKIRKRINKPTFDNARCLNCKILPLCLGPCSQKLLETGQICDNICSLKSIDISLEDYLKMEFEMRYVLQHCM</sequence>
<dbReference type="InterPro" id="IPR058240">
    <property type="entry name" value="rSAM_sf"/>
</dbReference>
<dbReference type="RefSeq" id="WP_289836531.1">
    <property type="nucleotide sequence ID" value="NZ_JAUEIF010000006.1"/>
</dbReference>
<dbReference type="PROSITE" id="PS51918">
    <property type="entry name" value="RADICAL_SAM"/>
    <property type="match status" value="1"/>
</dbReference>
<dbReference type="PANTHER" id="PTHR43787:SF3">
    <property type="entry name" value="ARYLSULFATASE REGULATORY PROTEIN"/>
    <property type="match status" value="1"/>
</dbReference>
<dbReference type="GO" id="GO:0046872">
    <property type="term" value="F:metal ion binding"/>
    <property type="evidence" value="ECO:0007669"/>
    <property type="project" value="UniProtKB-KW"/>
</dbReference>
<dbReference type="InterPro" id="IPR013785">
    <property type="entry name" value="Aldolase_TIM"/>
</dbReference>
<gene>
    <name evidence="8" type="ORF">QVN84_08090</name>
</gene>
<dbReference type="AlphaFoldDB" id="A0AAW7JN51"/>
<evidence type="ECO:0000256" key="3">
    <source>
        <dbReference type="ARBA" id="ARBA00022691"/>
    </source>
</evidence>
<dbReference type="PANTHER" id="PTHR43787">
    <property type="entry name" value="FEMO COFACTOR BIOSYNTHESIS PROTEIN NIFB-RELATED"/>
    <property type="match status" value="1"/>
</dbReference>
<dbReference type="SFLD" id="SFLDG01067">
    <property type="entry name" value="SPASM/twitch_domain_containing"/>
    <property type="match status" value="1"/>
</dbReference>
<keyword evidence="4" id="KW-0479">Metal-binding</keyword>
<dbReference type="SUPFAM" id="SSF102114">
    <property type="entry name" value="Radical SAM enzymes"/>
    <property type="match status" value="1"/>
</dbReference>
<dbReference type="Gene3D" id="3.20.20.70">
    <property type="entry name" value="Aldolase class I"/>
    <property type="match status" value="1"/>
</dbReference>
<evidence type="ECO:0000256" key="5">
    <source>
        <dbReference type="ARBA" id="ARBA00023004"/>
    </source>
</evidence>
<protein>
    <submittedName>
        <fullName evidence="8">Radical SAM protein</fullName>
    </submittedName>
</protein>
<reference evidence="8" key="2">
    <citation type="submission" date="2023-08" db="EMBL/GenBank/DDBJ databases">
        <title>Identification and characterization of horizontal gene transfer across gut microbiota members of farm animals based on homology search.</title>
        <authorList>
            <person name="Schwarzerova J."/>
            <person name="Nykrynova M."/>
            <person name="Jureckova K."/>
            <person name="Cejkova D."/>
            <person name="Rychlik I."/>
        </authorList>
    </citation>
    <scope>NUCLEOTIDE SEQUENCE</scope>
    <source>
        <strain evidence="8">ET15</strain>
    </source>
</reference>
<accession>A0AAW7JN51</accession>
<evidence type="ECO:0000256" key="6">
    <source>
        <dbReference type="ARBA" id="ARBA00023014"/>
    </source>
</evidence>
<keyword evidence="3" id="KW-0949">S-adenosyl-L-methionine</keyword>
<dbReference type="InterPro" id="IPR007197">
    <property type="entry name" value="rSAM"/>
</dbReference>
<evidence type="ECO:0000256" key="1">
    <source>
        <dbReference type="ARBA" id="ARBA00001966"/>
    </source>
</evidence>
<dbReference type="GO" id="GO:0003824">
    <property type="term" value="F:catalytic activity"/>
    <property type="evidence" value="ECO:0007669"/>
    <property type="project" value="InterPro"/>
</dbReference>
<evidence type="ECO:0000259" key="7">
    <source>
        <dbReference type="PROSITE" id="PS51918"/>
    </source>
</evidence>
<comment type="cofactor">
    <cofactor evidence="1">
        <name>[4Fe-4S] cluster</name>
        <dbReference type="ChEBI" id="CHEBI:49883"/>
    </cofactor>
</comment>
<evidence type="ECO:0000313" key="9">
    <source>
        <dbReference type="Proteomes" id="UP001168478"/>
    </source>
</evidence>
<keyword evidence="2" id="KW-0004">4Fe-4S</keyword>
<dbReference type="NCBIfam" id="TIGR04085">
    <property type="entry name" value="rSAM_more_4Fe4S"/>
    <property type="match status" value="1"/>
</dbReference>
<reference evidence="8" key="1">
    <citation type="submission" date="2023-06" db="EMBL/GenBank/DDBJ databases">
        <authorList>
            <person name="Zeman M."/>
            <person name="Kubasova T."/>
            <person name="Jahodarova E."/>
            <person name="Nykrynova M."/>
            <person name="Rychlik I."/>
        </authorList>
    </citation>
    <scope>NUCLEOTIDE SEQUENCE</scope>
    <source>
        <strain evidence="8">ET15</strain>
    </source>
</reference>
<dbReference type="CDD" id="cd01335">
    <property type="entry name" value="Radical_SAM"/>
    <property type="match status" value="1"/>
</dbReference>
<evidence type="ECO:0000313" key="8">
    <source>
        <dbReference type="EMBL" id="MDN0025476.1"/>
    </source>
</evidence>
<dbReference type="EMBL" id="JAUEIF010000006">
    <property type="protein sequence ID" value="MDN0025476.1"/>
    <property type="molecule type" value="Genomic_DNA"/>
</dbReference>
<dbReference type="GO" id="GO:0051539">
    <property type="term" value="F:4 iron, 4 sulfur cluster binding"/>
    <property type="evidence" value="ECO:0007669"/>
    <property type="project" value="UniProtKB-KW"/>
</dbReference>
<keyword evidence="6" id="KW-0411">Iron-sulfur</keyword>
<name>A0AAW7JN51_9BACT</name>
<proteinExistence type="predicted"/>
<comment type="caution">
    <text evidence="8">The sequence shown here is derived from an EMBL/GenBank/DDBJ whole genome shotgun (WGS) entry which is preliminary data.</text>
</comment>